<evidence type="ECO:0000313" key="3">
    <source>
        <dbReference type="Proteomes" id="UP000231581"/>
    </source>
</evidence>
<evidence type="ECO:0000259" key="1">
    <source>
        <dbReference type="Pfam" id="PF08241"/>
    </source>
</evidence>
<proteinExistence type="predicted"/>
<gene>
    <name evidence="2" type="ORF">COX00_03440</name>
</gene>
<dbReference type="GO" id="GO:0008757">
    <property type="term" value="F:S-adenosylmethionine-dependent methyltransferase activity"/>
    <property type="evidence" value="ECO:0007669"/>
    <property type="project" value="InterPro"/>
</dbReference>
<reference evidence="2 3" key="1">
    <citation type="submission" date="2017-09" db="EMBL/GenBank/DDBJ databases">
        <title>Depth-based differentiation of microbial function through sediment-hosted aquifers and enrichment of novel symbionts in the deep terrestrial subsurface.</title>
        <authorList>
            <person name="Probst A.J."/>
            <person name="Ladd B."/>
            <person name="Jarett J.K."/>
            <person name="Geller-Mcgrath D.E."/>
            <person name="Sieber C.M."/>
            <person name="Emerson J.B."/>
            <person name="Anantharaman K."/>
            <person name="Thomas B.C."/>
            <person name="Malmstrom R."/>
            <person name="Stieglmeier M."/>
            <person name="Klingl A."/>
            <person name="Woyke T."/>
            <person name="Ryan C.M."/>
            <person name="Banfield J.F."/>
        </authorList>
    </citation>
    <scope>NUCLEOTIDE SEQUENCE [LARGE SCALE GENOMIC DNA]</scope>
    <source>
        <strain evidence="2">CG22_combo_CG10-13_8_21_14_all_47_17</strain>
    </source>
</reference>
<dbReference type="Gene3D" id="3.40.50.150">
    <property type="entry name" value="Vaccinia Virus protein VP39"/>
    <property type="match status" value="1"/>
</dbReference>
<sequence length="224" mass="25761">MGLALKGTTFAERRKMHMAQPSWCLRDGLLETWMRDKSKHSRILDIGAGSGETERRLVQAGFENIIAIDLESYLDTDFIGIAPELHLLDVSKEIIPLEDASVDVVFLLQMLEHLENPWHCIREAVRVTKKGGDVFFAIPFSTSFVNRVKYLLTGDVESYSAKNNHVALFSEGLVTKLLGDQLMEVDRYYSEGFIRLPFHKKIRFRRGLLKRMFSRKIAFHLKKC</sequence>
<dbReference type="SUPFAM" id="SSF53335">
    <property type="entry name" value="S-adenosyl-L-methionine-dependent methyltransferases"/>
    <property type="match status" value="1"/>
</dbReference>
<name>A0A2H0BRU6_9BACT</name>
<dbReference type="AlphaFoldDB" id="A0A2H0BRU6"/>
<feature type="domain" description="Methyltransferase type 11" evidence="1">
    <location>
        <begin position="44"/>
        <end position="136"/>
    </location>
</feature>
<comment type="caution">
    <text evidence="2">The sequence shown here is derived from an EMBL/GenBank/DDBJ whole genome shotgun (WGS) entry which is preliminary data.</text>
</comment>
<dbReference type="InterPro" id="IPR029063">
    <property type="entry name" value="SAM-dependent_MTases_sf"/>
</dbReference>
<protein>
    <recommendedName>
        <fullName evidence="1">Methyltransferase type 11 domain-containing protein</fullName>
    </recommendedName>
</protein>
<dbReference type="EMBL" id="PCSZ01000065">
    <property type="protein sequence ID" value="PIP60397.1"/>
    <property type="molecule type" value="Genomic_DNA"/>
</dbReference>
<dbReference type="InterPro" id="IPR013216">
    <property type="entry name" value="Methyltransf_11"/>
</dbReference>
<evidence type="ECO:0000313" key="2">
    <source>
        <dbReference type="EMBL" id="PIP60397.1"/>
    </source>
</evidence>
<dbReference type="Pfam" id="PF08241">
    <property type="entry name" value="Methyltransf_11"/>
    <property type="match status" value="1"/>
</dbReference>
<dbReference type="CDD" id="cd02440">
    <property type="entry name" value="AdoMet_MTases"/>
    <property type="match status" value="1"/>
</dbReference>
<organism evidence="2 3">
    <name type="scientific">Candidatus Uhrbacteria bacterium CG22_combo_CG10-13_8_21_14_all_47_17</name>
    <dbReference type="NCBI Taxonomy" id="1975041"/>
    <lineage>
        <taxon>Bacteria</taxon>
        <taxon>Candidatus Uhriibacteriota</taxon>
    </lineage>
</organism>
<dbReference type="Proteomes" id="UP000231581">
    <property type="component" value="Unassembled WGS sequence"/>
</dbReference>
<accession>A0A2H0BRU6</accession>